<dbReference type="Gene3D" id="1.20.1070.10">
    <property type="entry name" value="Rhodopsin 7-helix transmembrane proteins"/>
    <property type="match status" value="1"/>
</dbReference>
<evidence type="ECO:0000256" key="10">
    <source>
        <dbReference type="ARBA" id="ARBA00023224"/>
    </source>
</evidence>
<dbReference type="SUPFAM" id="SSF81321">
    <property type="entry name" value="Family A G protein-coupled receptor-like"/>
    <property type="match status" value="1"/>
</dbReference>
<keyword evidence="5 13" id="KW-1133">Transmembrane helix</keyword>
<feature type="transmembrane region" description="Helical" evidence="13">
    <location>
        <begin position="189"/>
        <end position="211"/>
    </location>
</feature>
<keyword evidence="10 12" id="KW-0807">Transducer</keyword>
<dbReference type="FunFam" id="1.20.1070.10:FF:000109">
    <property type="entry name" value="Leukotriene B4 receptor"/>
    <property type="match status" value="1"/>
</dbReference>
<dbReference type="GO" id="GO:0004974">
    <property type="term" value="F:leukotriene receptor activity"/>
    <property type="evidence" value="ECO:0007669"/>
    <property type="project" value="InterPro"/>
</dbReference>
<dbReference type="InterPro" id="IPR000276">
    <property type="entry name" value="GPCR_Rhodpsn"/>
</dbReference>
<dbReference type="PRINTS" id="PR00237">
    <property type="entry name" value="GPCRRHODOPSN"/>
</dbReference>
<accession>A0A8C4X3Q7</accession>
<keyword evidence="9" id="KW-0325">Glycoprotein</keyword>
<evidence type="ECO:0000256" key="12">
    <source>
        <dbReference type="RuleBase" id="RU000688"/>
    </source>
</evidence>
<feature type="domain" description="G-protein coupled receptors family 1 profile" evidence="14">
    <location>
        <begin position="41"/>
        <end position="291"/>
    </location>
</feature>
<evidence type="ECO:0000256" key="11">
    <source>
        <dbReference type="ARBA" id="ARBA00025736"/>
    </source>
</evidence>
<keyword evidence="8 12" id="KW-0675">Receptor</keyword>
<dbReference type="PROSITE" id="PS00237">
    <property type="entry name" value="G_PROTEIN_RECEP_F1_1"/>
    <property type="match status" value="1"/>
</dbReference>
<feature type="transmembrane region" description="Helical" evidence="13">
    <location>
        <begin position="232"/>
        <end position="259"/>
    </location>
</feature>
<dbReference type="InterPro" id="IPR003981">
    <property type="entry name" value="Leukotriene_B4_rcpt"/>
</dbReference>
<proteinExistence type="inferred from homology"/>
<evidence type="ECO:0000256" key="1">
    <source>
        <dbReference type="ARBA" id="ARBA00004651"/>
    </source>
</evidence>
<evidence type="ECO:0000313" key="15">
    <source>
        <dbReference type="Ensembl" id="ENSECRP00000002538.1"/>
    </source>
</evidence>
<dbReference type="GO" id="GO:0004875">
    <property type="term" value="F:complement receptor activity"/>
    <property type="evidence" value="ECO:0007669"/>
    <property type="project" value="TreeGrafter"/>
</dbReference>
<gene>
    <name evidence="15" type="primary">LTB4R</name>
    <name evidence="15" type="synonym">LOC114645757</name>
</gene>
<reference evidence="15" key="2">
    <citation type="submission" date="2025-08" db="UniProtKB">
        <authorList>
            <consortium name="Ensembl"/>
        </authorList>
    </citation>
    <scope>IDENTIFICATION</scope>
</reference>
<keyword evidence="16" id="KW-1185">Reference proteome</keyword>
<dbReference type="InterPro" id="IPR017452">
    <property type="entry name" value="GPCR_Rhodpsn_7TM"/>
</dbReference>
<evidence type="ECO:0000256" key="13">
    <source>
        <dbReference type="SAM" id="Phobius"/>
    </source>
</evidence>
<evidence type="ECO:0000256" key="5">
    <source>
        <dbReference type="ARBA" id="ARBA00022989"/>
    </source>
</evidence>
<dbReference type="PANTHER" id="PTHR24225:SF72">
    <property type="entry name" value="G-PROTEIN COUPLED RECEPTORS FAMILY 1 PROFILE DOMAIN-CONTAINING PROTEIN-RELATED"/>
    <property type="match status" value="1"/>
</dbReference>
<keyword evidence="6 12" id="KW-0297">G-protein coupled receptor</keyword>
<evidence type="ECO:0000256" key="6">
    <source>
        <dbReference type="ARBA" id="ARBA00023040"/>
    </source>
</evidence>
<keyword evidence="3" id="KW-0597">Phosphoprotein</keyword>
<evidence type="ECO:0000256" key="9">
    <source>
        <dbReference type="ARBA" id="ARBA00023180"/>
    </source>
</evidence>
<comment type="subcellular location">
    <subcellularLocation>
        <location evidence="1">Cell membrane</location>
        <topology evidence="1">Multi-pass membrane protein</topology>
    </subcellularLocation>
</comment>
<sequence>MMANITSPNVSLSSTTSSGLGTGNIIGITILVVAFVFGFPGNLFVVWTIMCRITRRSVTCLMVLNLSIADALLLLTAPLFMRFLAAGTWEFGPVVCKLIHYLGCVNMYASIFLICIMSLDRYVAVNWPVISQQLRTKKSMMKILLGLWSLAFLFALPMLFYRKDLQPYLNKGLTIYICMPYHPSSNHKIFQYLMESISGFFLPFILIVFCYTNVGRKLQDARFKKRQRTSRLILIIVVAFTVFWLPYHIVNMMLVSGILNNSTRILKAAQTMKPNVTAFAFLSSSINPILYVFAGSSFIRSAGVNFMAKLFVATNSDGSSRGFSRTTKISRNDSVEMTKIPDTNSIKDKTCGKLMLS</sequence>
<dbReference type="PROSITE" id="PS50262">
    <property type="entry name" value="G_PROTEIN_RECEP_F1_2"/>
    <property type="match status" value="1"/>
</dbReference>
<comment type="similarity">
    <text evidence="12">Belongs to the G-protein coupled receptor 1 family.</text>
</comment>
<reference evidence="15" key="1">
    <citation type="submission" date="2021-06" db="EMBL/GenBank/DDBJ databases">
        <authorList>
            <consortium name="Wellcome Sanger Institute Data Sharing"/>
        </authorList>
    </citation>
    <scope>NUCLEOTIDE SEQUENCE [LARGE SCALE GENOMIC DNA]</scope>
</reference>
<dbReference type="GO" id="GO:0005886">
    <property type="term" value="C:plasma membrane"/>
    <property type="evidence" value="ECO:0007669"/>
    <property type="project" value="UniProtKB-SubCell"/>
</dbReference>
<evidence type="ECO:0000256" key="3">
    <source>
        <dbReference type="ARBA" id="ARBA00022553"/>
    </source>
</evidence>
<feature type="transmembrane region" description="Helical" evidence="13">
    <location>
        <begin position="25"/>
        <end position="49"/>
    </location>
</feature>
<dbReference type="Proteomes" id="UP000694620">
    <property type="component" value="Chromosome 2"/>
</dbReference>
<feature type="transmembrane region" description="Helical" evidence="13">
    <location>
        <begin position="61"/>
        <end position="86"/>
    </location>
</feature>
<keyword evidence="2" id="KW-1003">Cell membrane</keyword>
<dbReference type="InterPro" id="IPR000826">
    <property type="entry name" value="Formyl_rcpt-rel"/>
</dbReference>
<dbReference type="PANTHER" id="PTHR24225">
    <property type="entry name" value="CHEMOTACTIC RECEPTOR"/>
    <property type="match status" value="1"/>
</dbReference>
<dbReference type="OrthoDB" id="5959154at2759"/>
<feature type="transmembrane region" description="Helical" evidence="13">
    <location>
        <begin position="98"/>
        <end position="119"/>
    </location>
</feature>
<comment type="similarity">
    <text evidence="11">Belongs to the chemokine-like receptor (CMKLR) family.</text>
</comment>
<dbReference type="Pfam" id="PF00001">
    <property type="entry name" value="7tm_1"/>
    <property type="match status" value="1"/>
</dbReference>
<evidence type="ECO:0000259" key="14">
    <source>
        <dbReference type="PROSITE" id="PS50262"/>
    </source>
</evidence>
<dbReference type="GO" id="GO:0007200">
    <property type="term" value="P:phospholipase C-activating G protein-coupled receptor signaling pathway"/>
    <property type="evidence" value="ECO:0007669"/>
    <property type="project" value="TreeGrafter"/>
</dbReference>
<dbReference type="AlphaFoldDB" id="A0A8C4X3Q7"/>
<organism evidence="15 16">
    <name type="scientific">Erpetoichthys calabaricus</name>
    <name type="common">Rope fish</name>
    <name type="synonym">Calamoichthys calabaricus</name>
    <dbReference type="NCBI Taxonomy" id="27687"/>
    <lineage>
        <taxon>Eukaryota</taxon>
        <taxon>Metazoa</taxon>
        <taxon>Chordata</taxon>
        <taxon>Craniata</taxon>
        <taxon>Vertebrata</taxon>
        <taxon>Euteleostomi</taxon>
        <taxon>Actinopterygii</taxon>
        <taxon>Polypteriformes</taxon>
        <taxon>Polypteridae</taxon>
        <taxon>Erpetoichthys</taxon>
    </lineage>
</organism>
<protein>
    <submittedName>
        <fullName evidence="15">Leukotriene B4 receptor</fullName>
    </submittedName>
</protein>
<keyword evidence="7 13" id="KW-0472">Membrane</keyword>
<reference evidence="15" key="3">
    <citation type="submission" date="2025-09" db="UniProtKB">
        <authorList>
            <consortium name="Ensembl"/>
        </authorList>
    </citation>
    <scope>IDENTIFICATION</scope>
</reference>
<keyword evidence="4 12" id="KW-0812">Transmembrane</keyword>
<feature type="transmembrane region" description="Helical" evidence="13">
    <location>
        <begin position="279"/>
        <end position="299"/>
    </location>
</feature>
<evidence type="ECO:0000313" key="16">
    <source>
        <dbReference type="Proteomes" id="UP000694620"/>
    </source>
</evidence>
<evidence type="ECO:0000256" key="2">
    <source>
        <dbReference type="ARBA" id="ARBA00022475"/>
    </source>
</evidence>
<dbReference type="Ensembl" id="ENSECRT00000002572.1">
    <property type="protein sequence ID" value="ENSECRP00000002538.1"/>
    <property type="gene ID" value="ENSECRG00000001733.1"/>
</dbReference>
<dbReference type="GO" id="GO:0006954">
    <property type="term" value="P:inflammatory response"/>
    <property type="evidence" value="ECO:0007669"/>
    <property type="project" value="TreeGrafter"/>
</dbReference>
<dbReference type="PRINTS" id="PR01476">
    <property type="entry name" value="LTBRECEPTOR"/>
</dbReference>
<evidence type="ECO:0000256" key="8">
    <source>
        <dbReference type="ARBA" id="ARBA00023170"/>
    </source>
</evidence>
<dbReference type="GO" id="GO:0007204">
    <property type="term" value="P:positive regulation of cytosolic calcium ion concentration"/>
    <property type="evidence" value="ECO:0007669"/>
    <property type="project" value="TreeGrafter"/>
</dbReference>
<dbReference type="GeneTree" id="ENSGT00950000182966"/>
<evidence type="ECO:0000256" key="7">
    <source>
        <dbReference type="ARBA" id="ARBA00023136"/>
    </source>
</evidence>
<evidence type="ECO:0000256" key="4">
    <source>
        <dbReference type="ARBA" id="ARBA00022692"/>
    </source>
</evidence>
<feature type="transmembrane region" description="Helical" evidence="13">
    <location>
        <begin position="140"/>
        <end position="161"/>
    </location>
</feature>
<name>A0A8C4X3Q7_ERPCA</name>